<dbReference type="PROSITE" id="PS50234">
    <property type="entry name" value="VWFA"/>
    <property type="match status" value="1"/>
</dbReference>
<dbReference type="InterPro" id="IPR015894">
    <property type="entry name" value="Guanylate-bd_N"/>
</dbReference>
<dbReference type="SMART" id="SM00184">
    <property type="entry name" value="RING"/>
    <property type="match status" value="1"/>
</dbReference>
<gene>
    <name evidence="4" type="ORF">V7S43_005466</name>
</gene>
<reference evidence="4 5" key="1">
    <citation type="submission" date="2024-09" db="EMBL/GenBank/DDBJ databases">
        <title>Genome sequencing and assembly of Phytophthora oleae, isolate VK10A, causative agent of rot of olive drupes.</title>
        <authorList>
            <person name="Conti Taguali S."/>
            <person name="Riolo M."/>
            <person name="La Spada F."/>
            <person name="Cacciola S.O."/>
            <person name="Dionisio G."/>
        </authorList>
    </citation>
    <scope>NUCLEOTIDE SEQUENCE [LARGE SCALE GENOMIC DNA]</scope>
    <source>
        <strain evidence="4 5">VK10A</strain>
    </source>
</reference>
<dbReference type="GO" id="GO:0008270">
    <property type="term" value="F:zinc ion binding"/>
    <property type="evidence" value="ECO:0007669"/>
    <property type="project" value="UniProtKB-KW"/>
</dbReference>
<dbReference type="Pfam" id="PF13639">
    <property type="entry name" value="zf-RING_2"/>
    <property type="match status" value="1"/>
</dbReference>
<dbReference type="SUPFAM" id="SSF52540">
    <property type="entry name" value="P-loop containing nucleoside triphosphate hydrolases"/>
    <property type="match status" value="1"/>
</dbReference>
<dbReference type="PANTHER" id="PTHR22796">
    <property type="entry name" value="URG4-RELATED"/>
    <property type="match status" value="1"/>
</dbReference>
<keyword evidence="1" id="KW-0862">Zinc</keyword>
<dbReference type="CDD" id="cd16448">
    <property type="entry name" value="RING-H2"/>
    <property type="match status" value="1"/>
</dbReference>
<dbReference type="PANTHER" id="PTHR22796:SF1">
    <property type="entry name" value="VWFA DOMAIN-CONTAINING PROTEIN"/>
    <property type="match status" value="1"/>
</dbReference>
<accession>A0ABD3FSZ8</accession>
<feature type="domain" description="VWFA" evidence="3">
    <location>
        <begin position="1912"/>
        <end position="2086"/>
    </location>
</feature>
<dbReference type="SUPFAM" id="SSF57850">
    <property type="entry name" value="RING/U-box"/>
    <property type="match status" value="1"/>
</dbReference>
<dbReference type="CDD" id="cd00198">
    <property type="entry name" value="vWFA"/>
    <property type="match status" value="1"/>
</dbReference>
<evidence type="ECO:0008006" key="6">
    <source>
        <dbReference type="Google" id="ProtNLM"/>
    </source>
</evidence>
<dbReference type="SUPFAM" id="SSF53300">
    <property type="entry name" value="vWA-like"/>
    <property type="match status" value="1"/>
</dbReference>
<keyword evidence="1" id="KW-0863">Zinc-finger</keyword>
<dbReference type="SMART" id="SM00327">
    <property type="entry name" value="VWA"/>
    <property type="match status" value="1"/>
</dbReference>
<proteinExistence type="predicted"/>
<dbReference type="Gene3D" id="3.40.50.410">
    <property type="entry name" value="von Willebrand factor, type A domain"/>
    <property type="match status" value="1"/>
</dbReference>
<dbReference type="EMBL" id="JBIMZQ010000009">
    <property type="protein sequence ID" value="KAL3669082.1"/>
    <property type="molecule type" value="Genomic_DNA"/>
</dbReference>
<feature type="domain" description="RING-type" evidence="2">
    <location>
        <begin position="2103"/>
        <end position="2150"/>
    </location>
</feature>
<evidence type="ECO:0000259" key="2">
    <source>
        <dbReference type="PROSITE" id="PS50089"/>
    </source>
</evidence>
<evidence type="ECO:0000313" key="5">
    <source>
        <dbReference type="Proteomes" id="UP001632037"/>
    </source>
</evidence>
<comment type="caution">
    <text evidence="4">The sequence shown here is derived from an EMBL/GenBank/DDBJ whole genome shotgun (WGS) entry which is preliminary data.</text>
</comment>
<name>A0ABD3FSZ8_9STRA</name>
<dbReference type="InterPro" id="IPR001841">
    <property type="entry name" value="Znf_RING"/>
</dbReference>
<dbReference type="InterPro" id="IPR002035">
    <property type="entry name" value="VWF_A"/>
</dbReference>
<dbReference type="InterPro" id="IPR036465">
    <property type="entry name" value="vWFA_dom_sf"/>
</dbReference>
<keyword evidence="5" id="KW-1185">Reference proteome</keyword>
<dbReference type="InterPro" id="IPR027417">
    <property type="entry name" value="P-loop_NTPase"/>
</dbReference>
<evidence type="ECO:0000313" key="4">
    <source>
        <dbReference type="EMBL" id="KAL3669082.1"/>
    </source>
</evidence>
<evidence type="ECO:0000256" key="1">
    <source>
        <dbReference type="PROSITE-ProRule" id="PRU00175"/>
    </source>
</evidence>
<dbReference type="Gene3D" id="3.30.40.10">
    <property type="entry name" value="Zinc/RING finger domain, C3HC4 (zinc finger)"/>
    <property type="match status" value="1"/>
</dbReference>
<sequence length="2155" mass="241710">MRIGLGAHKKLISSDCYRLLTLVPEVQNDVEVLKPVLEELEVMRLSCRLGMLSSINPKDFEMEMLEAQEFDDDFALFLRKEIFRADEKSENDGIEVVSLFGMQGAVKHELERRHCWSDEMETNLKMDDQGIYCVAQQDEENVLVLFGWIQDHLFRKSRLRDTATYVLRFLTCLSPNIVCCLSAEDVDLLERTVSSMNSNNLDAWRSFSVAFHVERQEEQKDAVEYEAVAKILLPNNSSAQNLQLMKGSYPAFSVVEPAPATKWTERSSSKFDNVTEFATWLIDESTQRNLHLQFTTDPSPCRDVLLKSAGRWPEEELKAVDDMLGNSLQAAIEQSKDQVKAEIEDHRAALLSHIENLFDLDVLFETAKTEPAFKKLHEIVQDVQSNKSIWSEVDAVTKVKLTLPLRLKNNIKSLAATFREQHFADDPNATEALATFLNAFAVSEEKVATINEGIISRTWKTVTGTVTGLLKSQDHDSELLSEKFRESMAGPLVEASQVWFNAMENVLTIAEKVMLDKSSKEAETSLRRSCEADKHKVIAGAFSNLLLAWREQHDDGLTTTLRPRIRGTYGMEIYCDCQKEHWKPATDQLKVFKLKRNDDRTFSPVELGTYRLEEGAKLLKVFTIKNHCVVLVTTSSKGTLVERLDFPLDRSWLFNKIGTVAFKRSFGRPASLCDFNVHERVLAFVEEGGRVGLYRFSERFDSLELYKCVELSLRTSLTLPVADVLIAEGSLYATDLNGLVQSLNLKNQQTSRAVQIMPPGSRPNGSSLFTTADTMVLGFVAPRETEDSAEEQEEVELFAVASEDFRKVPVNTAGDIKLRSNGLSAQCFDDLLFAVNEKRKWLYVFRLAVTVRSESFRIQHSKEHSVNGSKMEADGSDDEIDHWLRAFYHTYEKFPVRGLIQGVNDDPAALTVHVACTSALTRDTKESCRYFFQTMMRDLRKLNKPLGGMDLAADLSFLTDDRLDGIAAQPIRVFLQKLVTFVPIQICRAEANSLTVMTNGKAQPMNTQSQDVQAVDIARSIRFGLLSPLLESWQGRCVVITSMGKQSTGKSYLLNHLTGSSFAIAGARCTDGAWMSIRILSKDILLVVLDFEGLGSFERTEQEDVFLSVLNASISQFTIFRMEMRFDKEIDDLFARFQKGVALIKGDPSLFQGKLYMSVKDVNPNDQKGVLDEFLTKFQKLVGVNKDSNFLVDLYSGKLDINCSPPLGTINYYQSLMHAQNFIESDLCNDEAVGFRSGKTFLNCIRLVLAKIAILDWTSLDEGAKQFQLSEISSKLPGLLRTGCIISQEYVARTEDIAAYLKEDIVVTGTGKVIDIDLETMVAEYPALGDKWRSLNEVVGLDALPDWEIDLGFDCNSTSEDSSAAAHAAIKQLLRLYLRSNSSIRGGKVSREMVTEFDAFLAFFVRRRKARISIWVKEMLGGRVPNEWKAMELQYLGRFQMLLARCQSECDKCRLGCMNVASHPGTTHHDCGGNHLCAGRCEYCESRENFGKNPYCFKEAGHEGKCECHDGDHTCGQKCCMNNSPNCGKKCSLKRGHLDLHKCDVAIHSCGEECSAKNCAGRCVLNVEEPHTAHKCVEVRCMQKCVMDGCNEVCGTIDHFHGQVDVSVVYSVENNDEKGSHTFDAASEAPVVHMCGNGHECQAMCEEDGICRVEVFLKKSSKTFTGARGNFEFTFQEMNGSRKKCTKQLPPGQKMHQGSHTCICEQSDDEDEDQTIHYCDVRCPCCSYFCKKKYGHHGSHSTSHGNMRNTYFLSDAEDIDIEERKYKAGELGIAEMCNLYCSKMGREHVHYLECEQGSKAKCVYTGSTTDQRRHCTRALEPKPAKETDEVLHEQFWKTLGWEDPCTSKLELALFRKCGYKCDAPDHDDKPSYCMLPAWHKPEPKPTSGFDGFTYVSGHKFECSHVANGSKMHHTFVLDCSGSMNGWPWENLMAAWKEYVYNRIADGASMDLVSVVTFSNYGVIEYEAQNITLMTNVNVTYRGGGTNYAAGLRAANEVLSRVNFDAYKPAVVFFSDGHPSDPLQGEQLATHIRGCYEKNGLQAFAVGFGSINLAMLERVAEKLGGTYHHVLTGNELKSTFYSISASLSTRAGLALAKPDHERNCVICGQDLASGETVVLDQCGHALHQACLDVLVRNAEQDEESPRCPSCRHELST</sequence>
<dbReference type="Pfam" id="PF00092">
    <property type="entry name" value="VWA"/>
    <property type="match status" value="1"/>
</dbReference>
<keyword evidence="1" id="KW-0479">Metal-binding</keyword>
<protein>
    <recommendedName>
        <fullName evidence="6">VWFA domain-containing protein</fullName>
    </recommendedName>
</protein>
<dbReference type="InterPro" id="IPR013083">
    <property type="entry name" value="Znf_RING/FYVE/PHD"/>
</dbReference>
<dbReference type="Pfam" id="PF02263">
    <property type="entry name" value="GBP"/>
    <property type="match status" value="1"/>
</dbReference>
<dbReference type="Proteomes" id="UP001632037">
    <property type="component" value="Unassembled WGS sequence"/>
</dbReference>
<organism evidence="4 5">
    <name type="scientific">Phytophthora oleae</name>
    <dbReference type="NCBI Taxonomy" id="2107226"/>
    <lineage>
        <taxon>Eukaryota</taxon>
        <taxon>Sar</taxon>
        <taxon>Stramenopiles</taxon>
        <taxon>Oomycota</taxon>
        <taxon>Peronosporomycetes</taxon>
        <taxon>Peronosporales</taxon>
        <taxon>Peronosporaceae</taxon>
        <taxon>Phytophthora</taxon>
    </lineage>
</organism>
<evidence type="ECO:0000259" key="3">
    <source>
        <dbReference type="PROSITE" id="PS50234"/>
    </source>
</evidence>
<dbReference type="PROSITE" id="PS50089">
    <property type="entry name" value="ZF_RING_2"/>
    <property type="match status" value="1"/>
</dbReference>
<dbReference type="Gene3D" id="3.40.50.300">
    <property type="entry name" value="P-loop containing nucleotide triphosphate hydrolases"/>
    <property type="match status" value="1"/>
</dbReference>